<sequence>MQKYLQLQPQMPKDEPPRSPLLSLPAELRLEIWEYLLAPKSNEASWLSPDFAITTITRKVSPCPRNARGFYILHDDPLLEEAPRPCECAAPSHTIPAFLFNTAERLGPAILAVNRAIYHEALPCLYQKRAFSFFSDRTYSSGWDRLADSWYFQARWLESRSDFARRHIERMTLLLPIGTLLDCTTEQRHYFDLISSRVPRLKILDLKVADFGNYYPSWTDTSCPLQDRRFQTCFGSVLAFAKAKINIGSAKGFPNVSCAKRSKLGDEGELFKTEFEPRLGLLLEKHEARNRNKTAAAIDDRGEAALGDVPLLFRDDFSGADRMSRLPLFLRKKLCD</sequence>
<evidence type="ECO:0000313" key="3">
    <source>
        <dbReference type="Proteomes" id="UP000800041"/>
    </source>
</evidence>
<keyword evidence="3" id="KW-1185">Reference proteome</keyword>
<reference evidence="2" key="1">
    <citation type="journal article" date="2020" name="Stud. Mycol.">
        <title>101 Dothideomycetes genomes: a test case for predicting lifestyles and emergence of pathogens.</title>
        <authorList>
            <person name="Haridas S."/>
            <person name="Albert R."/>
            <person name="Binder M."/>
            <person name="Bloem J."/>
            <person name="Labutti K."/>
            <person name="Salamov A."/>
            <person name="Andreopoulos B."/>
            <person name="Baker S."/>
            <person name="Barry K."/>
            <person name="Bills G."/>
            <person name="Bluhm B."/>
            <person name="Cannon C."/>
            <person name="Castanera R."/>
            <person name="Culley D."/>
            <person name="Daum C."/>
            <person name="Ezra D."/>
            <person name="Gonzalez J."/>
            <person name="Henrissat B."/>
            <person name="Kuo A."/>
            <person name="Liang C."/>
            <person name="Lipzen A."/>
            <person name="Lutzoni F."/>
            <person name="Magnuson J."/>
            <person name="Mondo S."/>
            <person name="Nolan M."/>
            <person name="Ohm R."/>
            <person name="Pangilinan J."/>
            <person name="Park H.-J."/>
            <person name="Ramirez L."/>
            <person name="Alfaro M."/>
            <person name="Sun H."/>
            <person name="Tritt A."/>
            <person name="Yoshinaga Y."/>
            <person name="Zwiers L.-H."/>
            <person name="Turgeon B."/>
            <person name="Goodwin S."/>
            <person name="Spatafora J."/>
            <person name="Crous P."/>
            <person name="Grigoriev I."/>
        </authorList>
    </citation>
    <scope>NUCLEOTIDE SEQUENCE</scope>
    <source>
        <strain evidence="2">CBS 113979</strain>
    </source>
</reference>
<feature type="region of interest" description="Disordered" evidence="1">
    <location>
        <begin position="1"/>
        <end position="20"/>
    </location>
</feature>
<protein>
    <recommendedName>
        <fullName evidence="4">F-box domain-containing protein</fullName>
    </recommendedName>
</protein>
<evidence type="ECO:0008006" key="4">
    <source>
        <dbReference type="Google" id="ProtNLM"/>
    </source>
</evidence>
<name>A0A6G1H5P8_9PEZI</name>
<evidence type="ECO:0000313" key="2">
    <source>
        <dbReference type="EMBL" id="KAF1988377.1"/>
    </source>
</evidence>
<organism evidence="2 3">
    <name type="scientific">Aulographum hederae CBS 113979</name>
    <dbReference type="NCBI Taxonomy" id="1176131"/>
    <lineage>
        <taxon>Eukaryota</taxon>
        <taxon>Fungi</taxon>
        <taxon>Dikarya</taxon>
        <taxon>Ascomycota</taxon>
        <taxon>Pezizomycotina</taxon>
        <taxon>Dothideomycetes</taxon>
        <taxon>Pleosporomycetidae</taxon>
        <taxon>Aulographales</taxon>
        <taxon>Aulographaceae</taxon>
    </lineage>
</organism>
<dbReference type="PANTHER" id="PTHR42085">
    <property type="entry name" value="F-BOX DOMAIN-CONTAINING PROTEIN"/>
    <property type="match status" value="1"/>
</dbReference>
<evidence type="ECO:0000256" key="1">
    <source>
        <dbReference type="SAM" id="MobiDB-lite"/>
    </source>
</evidence>
<gene>
    <name evidence="2" type="ORF">K402DRAFT_34288</name>
</gene>
<dbReference type="Proteomes" id="UP000800041">
    <property type="component" value="Unassembled WGS sequence"/>
</dbReference>
<dbReference type="AlphaFoldDB" id="A0A6G1H5P8"/>
<accession>A0A6G1H5P8</accession>
<dbReference type="EMBL" id="ML977149">
    <property type="protein sequence ID" value="KAF1988377.1"/>
    <property type="molecule type" value="Genomic_DNA"/>
</dbReference>
<proteinExistence type="predicted"/>
<dbReference type="PANTHER" id="PTHR42085:SF2">
    <property type="entry name" value="F-BOX DOMAIN-CONTAINING PROTEIN"/>
    <property type="match status" value="1"/>
</dbReference>
<dbReference type="OrthoDB" id="62952at2759"/>
<dbReference type="InterPro" id="IPR038883">
    <property type="entry name" value="AN11006-like"/>
</dbReference>